<keyword evidence="2" id="KW-1185">Reference proteome</keyword>
<dbReference type="Proteomes" id="UP000287224">
    <property type="component" value="Unassembled WGS sequence"/>
</dbReference>
<comment type="caution">
    <text evidence="1">The sequence shown here is derived from an EMBL/GenBank/DDBJ whole genome shotgun (WGS) entry which is preliminary data.</text>
</comment>
<accession>A0A401ZMQ6</accession>
<evidence type="ECO:0000313" key="1">
    <source>
        <dbReference type="EMBL" id="GCE08157.1"/>
    </source>
</evidence>
<reference evidence="2" key="1">
    <citation type="submission" date="2018-12" db="EMBL/GenBank/DDBJ databases">
        <title>Tengunoibacter tsumagoiensis gen. nov., sp. nov., Dictyobacter kobayashii sp. nov., D. alpinus sp. nov., and D. joshuensis sp. nov. and description of Dictyobacteraceae fam. nov. within the order Ktedonobacterales isolated from Tengu-no-mugimeshi.</title>
        <authorList>
            <person name="Wang C.M."/>
            <person name="Zheng Y."/>
            <person name="Sakai Y."/>
            <person name="Toyoda A."/>
            <person name="Minakuchi Y."/>
            <person name="Abe K."/>
            <person name="Yokota A."/>
            <person name="Yabe S."/>
        </authorList>
    </citation>
    <scope>NUCLEOTIDE SEQUENCE [LARGE SCALE GENOMIC DNA]</scope>
    <source>
        <strain evidence="2">S-27</strain>
    </source>
</reference>
<gene>
    <name evidence="1" type="ORF">KDAU_54860</name>
</gene>
<dbReference type="AlphaFoldDB" id="A0A401ZMQ6"/>
<evidence type="ECO:0000313" key="2">
    <source>
        <dbReference type="Proteomes" id="UP000287224"/>
    </source>
</evidence>
<name>A0A401ZMQ6_9CHLR</name>
<dbReference type="EMBL" id="BIFQ01000002">
    <property type="protein sequence ID" value="GCE08157.1"/>
    <property type="molecule type" value="Genomic_DNA"/>
</dbReference>
<protein>
    <submittedName>
        <fullName evidence="1">Uncharacterized protein</fullName>
    </submittedName>
</protein>
<organism evidence="1 2">
    <name type="scientific">Dictyobacter aurantiacus</name>
    <dbReference type="NCBI Taxonomy" id="1936993"/>
    <lineage>
        <taxon>Bacteria</taxon>
        <taxon>Bacillati</taxon>
        <taxon>Chloroflexota</taxon>
        <taxon>Ktedonobacteria</taxon>
        <taxon>Ktedonobacterales</taxon>
        <taxon>Dictyobacteraceae</taxon>
        <taxon>Dictyobacter</taxon>
    </lineage>
</organism>
<proteinExistence type="predicted"/>
<sequence length="180" mass="20437">MGGRMEIQKEDEAILVQFVASWFVNELSKRIIAWMTTYLNTNEIYTISTTVAVDFTAVVDMMLAFVDDEGGLIDVKIATERENSLHSLFPRNGTPEILVQTDEIRRLVAQSNACEIKVLIFTGLMNVNPVLATIQLRRYSEDQTSIEITGFSKEGWMIRRHAGKKVVRSLAQKIEVQLRV</sequence>